<feature type="transmembrane region" description="Helical" evidence="10">
    <location>
        <begin position="12"/>
        <end position="31"/>
    </location>
</feature>
<dbReference type="OrthoDB" id="1734229at2759"/>
<keyword evidence="4" id="KW-0256">Endoplasmic reticulum</keyword>
<organism evidence="12 13">
    <name type="scientific">Malassezia globosa (strain ATCC MYA-4612 / CBS 7966)</name>
    <name type="common">Dandruff-associated fungus</name>
    <dbReference type="NCBI Taxonomy" id="425265"/>
    <lineage>
        <taxon>Eukaryota</taxon>
        <taxon>Fungi</taxon>
        <taxon>Dikarya</taxon>
        <taxon>Basidiomycota</taxon>
        <taxon>Ustilaginomycotina</taxon>
        <taxon>Malasseziomycetes</taxon>
        <taxon>Malasseziales</taxon>
        <taxon>Malasseziaceae</taxon>
        <taxon>Malassezia</taxon>
    </lineage>
</organism>
<dbReference type="PRINTS" id="PR00625">
    <property type="entry name" value="JDOMAIN"/>
</dbReference>
<sequence>MTQVRRFQPVSARLVCLYLILTSAAAVQGWLDQRGHKVGVVKHMMKSSPVYTLMRGAILVCGWAVVVYLFRRVLEAAKNSELNLYDPFAILGIAASATEREIRRRYRRLSLEFHPDKVGSVSNKTKEQIESHYIEITKAYKALTDEVTRKNYEEYGHPDGRQEMSMGIALPTWIVDSKHNVPVLLMYGLVFGVGLPLLVARWWYGTRSRTKDGVLNATALSFFLKLKPDVSANGILLMMAQSEELSRDLVGRLSASDMPAYEQLEKKTIDAYRELRGSDLVPEHVPVNVRRALVLFTAYMYRIESGNLHIETIKYDIGYYAEKLLRSLMAMSTAHSRLNQTNVIRDMLAHVVQAVPLDGGRVSELLQLPHMTLHLAKKLCSIEPVAKLGLQGLWKVPEAERHALLVGDKDGMSEEQYRTCIRAVGEWPRIELVDAYYTVIGEERVSAGSLMHLVLKLRLLSMKRDGSILRNGRRLDARDKHDDNVRSGLTETETISEANAGREPMGYVHAPYFKEERSPGWFMQMGDPKSDHLIMSPTRFGELGVSQLRVVTAPIVAPPEPGIYTFQVEINSDSYLGSKAVKVMKLNVSEAVAPNEDEEDEISDPEEDTIAGQMALMRGERVKRSNVVYQEDDDDDDDDEEEEDDNDDDDDDSDEDEDDDNDDDDSDRDGKKKGRATLSKDSDSDSD</sequence>
<evidence type="ECO:0000256" key="7">
    <source>
        <dbReference type="ARBA" id="ARBA00023136"/>
    </source>
</evidence>
<evidence type="ECO:0000256" key="1">
    <source>
        <dbReference type="ARBA" id="ARBA00004477"/>
    </source>
</evidence>
<dbReference type="Gene3D" id="2.60.40.150">
    <property type="entry name" value="C2 domain"/>
    <property type="match status" value="1"/>
</dbReference>
<feature type="transmembrane region" description="Helical" evidence="10">
    <location>
        <begin position="51"/>
        <end position="70"/>
    </location>
</feature>
<dbReference type="PANTHER" id="PTHR24075:SF0">
    <property type="entry name" value="TRANSLOCATION PROTEIN SEC63 HOMOLOG"/>
    <property type="match status" value="1"/>
</dbReference>
<dbReference type="PANTHER" id="PTHR24075">
    <property type="entry name" value="SEC63 DOMAIN-CONTAINING"/>
    <property type="match status" value="1"/>
</dbReference>
<dbReference type="VEuPathDB" id="FungiDB:MGL_2306"/>
<dbReference type="SUPFAM" id="SSF158702">
    <property type="entry name" value="Sec63 N-terminal domain-like"/>
    <property type="match status" value="1"/>
</dbReference>
<dbReference type="PROSITE" id="PS50076">
    <property type="entry name" value="DNAJ_2"/>
    <property type="match status" value="1"/>
</dbReference>
<evidence type="ECO:0000256" key="5">
    <source>
        <dbReference type="ARBA" id="ARBA00022927"/>
    </source>
</evidence>
<evidence type="ECO:0000256" key="6">
    <source>
        <dbReference type="ARBA" id="ARBA00022989"/>
    </source>
</evidence>
<keyword evidence="3 10" id="KW-0812">Transmembrane</keyword>
<proteinExistence type="predicted"/>
<dbReference type="InterPro" id="IPR036869">
    <property type="entry name" value="J_dom_sf"/>
</dbReference>
<keyword evidence="6 10" id="KW-1133">Transmembrane helix</keyword>
<dbReference type="KEGG" id="mgl:MGL_2306"/>
<dbReference type="InterPro" id="IPR014756">
    <property type="entry name" value="Ig_E-set"/>
</dbReference>
<dbReference type="GO" id="GO:0008320">
    <property type="term" value="F:protein transmembrane transporter activity"/>
    <property type="evidence" value="ECO:0007669"/>
    <property type="project" value="TreeGrafter"/>
</dbReference>
<feature type="compositionally biased region" description="Acidic residues" evidence="9">
    <location>
        <begin position="630"/>
        <end position="667"/>
    </location>
</feature>
<keyword evidence="2" id="KW-0813">Transport</keyword>
<keyword evidence="5" id="KW-0653">Protein transport</keyword>
<dbReference type="GO" id="GO:0031207">
    <property type="term" value="C:Sec62/Sec63 complex"/>
    <property type="evidence" value="ECO:0007669"/>
    <property type="project" value="TreeGrafter"/>
</dbReference>
<evidence type="ECO:0000256" key="2">
    <source>
        <dbReference type="ARBA" id="ARBA00022448"/>
    </source>
</evidence>
<dbReference type="SUPFAM" id="SSF81296">
    <property type="entry name" value="E set domains"/>
    <property type="match status" value="1"/>
</dbReference>
<dbReference type="FunCoup" id="A8Q342">
    <property type="interactions" value="481"/>
</dbReference>
<comment type="subcellular location">
    <subcellularLocation>
        <location evidence="1">Endoplasmic reticulum membrane</location>
        <topology evidence="1">Multi-pass membrane protein</topology>
    </subcellularLocation>
</comment>
<feature type="region of interest" description="Disordered" evidence="9">
    <location>
        <begin position="615"/>
        <end position="687"/>
    </location>
</feature>
<evidence type="ECO:0000256" key="3">
    <source>
        <dbReference type="ARBA" id="ARBA00022692"/>
    </source>
</evidence>
<evidence type="ECO:0000259" key="11">
    <source>
        <dbReference type="PROSITE" id="PS50076"/>
    </source>
</evidence>
<dbReference type="Pfam" id="PF00226">
    <property type="entry name" value="DnaJ"/>
    <property type="match status" value="1"/>
</dbReference>
<comment type="caution">
    <text evidence="12">The sequence shown here is derived from an EMBL/GenBank/DDBJ whole genome shotgun (WGS) entry which is preliminary data.</text>
</comment>
<dbReference type="FunFam" id="1.10.287.110:FF:000039">
    <property type="entry name" value="Protein translocation complex component (Npl1)"/>
    <property type="match status" value="1"/>
</dbReference>
<dbReference type="RefSeq" id="XP_001730510.1">
    <property type="nucleotide sequence ID" value="XM_001730458.1"/>
</dbReference>
<dbReference type="OMA" id="RAILHAH"/>
<dbReference type="GO" id="GO:0003723">
    <property type="term" value="F:RNA binding"/>
    <property type="evidence" value="ECO:0007669"/>
    <property type="project" value="TreeGrafter"/>
</dbReference>
<dbReference type="CDD" id="cd06257">
    <property type="entry name" value="DnaJ"/>
    <property type="match status" value="1"/>
</dbReference>
<dbReference type="InterPro" id="IPR035892">
    <property type="entry name" value="C2_domain_sf"/>
</dbReference>
<dbReference type="GeneID" id="5854817"/>
<reference evidence="12 13" key="1">
    <citation type="journal article" date="2007" name="Proc. Natl. Acad. Sci. U.S.A.">
        <title>Dandruff-associated Malassezia genomes reveal convergent and divergent virulence traits shared with plant and human fungal pathogens.</title>
        <authorList>
            <person name="Xu J."/>
            <person name="Saunders C.W."/>
            <person name="Hu P."/>
            <person name="Grant R.A."/>
            <person name="Boekhout T."/>
            <person name="Kuramae E.E."/>
            <person name="Kronstad J.W."/>
            <person name="Deangelis Y.M."/>
            <person name="Reeder N.L."/>
            <person name="Johnstone K.R."/>
            <person name="Leland M."/>
            <person name="Fieno A.M."/>
            <person name="Begley W.M."/>
            <person name="Sun Y."/>
            <person name="Lacey M.P."/>
            <person name="Chaudhary T."/>
            <person name="Keough T."/>
            <person name="Chu L."/>
            <person name="Sears R."/>
            <person name="Yuan B."/>
            <person name="Dawson T.L.Jr."/>
        </authorList>
    </citation>
    <scope>NUCLEOTIDE SEQUENCE [LARGE SCALE GENOMIC DNA]</scope>
    <source>
        <strain evidence="13">ATCC MYA-4612 / CBS 7966</strain>
    </source>
</reference>
<dbReference type="EMBL" id="AAYY01000008">
    <property type="protein sequence ID" value="EDP43296.1"/>
    <property type="molecule type" value="Genomic_DNA"/>
</dbReference>
<dbReference type="SMART" id="SM00271">
    <property type="entry name" value="DnaJ"/>
    <property type="match status" value="1"/>
</dbReference>
<keyword evidence="13" id="KW-1185">Reference proteome</keyword>
<evidence type="ECO:0000313" key="12">
    <source>
        <dbReference type="EMBL" id="EDP43296.1"/>
    </source>
</evidence>
<dbReference type="AlphaFoldDB" id="A8Q342"/>
<dbReference type="Proteomes" id="UP000008837">
    <property type="component" value="Unassembled WGS sequence"/>
</dbReference>
<dbReference type="InParanoid" id="A8Q342"/>
<dbReference type="InterPro" id="IPR004179">
    <property type="entry name" value="Sec63-dom"/>
</dbReference>
<keyword evidence="7 10" id="KW-0472">Membrane</keyword>
<evidence type="ECO:0000256" key="8">
    <source>
        <dbReference type="ARBA" id="ARBA00023186"/>
    </source>
</evidence>
<evidence type="ECO:0000313" key="13">
    <source>
        <dbReference type="Proteomes" id="UP000008837"/>
    </source>
</evidence>
<accession>A8Q342</accession>
<gene>
    <name evidence="12" type="ORF">MGL_2306</name>
</gene>
<protein>
    <recommendedName>
        <fullName evidence="11">J domain-containing protein</fullName>
    </recommendedName>
</protein>
<feature type="transmembrane region" description="Helical" evidence="10">
    <location>
        <begin position="184"/>
        <end position="204"/>
    </location>
</feature>
<feature type="domain" description="J" evidence="11">
    <location>
        <begin position="86"/>
        <end position="156"/>
    </location>
</feature>
<dbReference type="SUPFAM" id="SSF46565">
    <property type="entry name" value="Chaperone J-domain"/>
    <property type="match status" value="1"/>
</dbReference>
<name>A8Q342_MALGO</name>
<dbReference type="GO" id="GO:0006614">
    <property type="term" value="P:SRP-dependent cotranslational protein targeting to membrane"/>
    <property type="evidence" value="ECO:0007669"/>
    <property type="project" value="TreeGrafter"/>
</dbReference>
<dbReference type="InterPro" id="IPR001623">
    <property type="entry name" value="DnaJ_domain"/>
</dbReference>
<dbReference type="Gene3D" id="1.10.287.110">
    <property type="entry name" value="DnaJ domain"/>
    <property type="match status" value="1"/>
</dbReference>
<dbReference type="SMART" id="SM00973">
    <property type="entry name" value="Sec63"/>
    <property type="match status" value="1"/>
</dbReference>
<evidence type="ECO:0000256" key="9">
    <source>
        <dbReference type="SAM" id="MobiDB-lite"/>
    </source>
</evidence>
<evidence type="ECO:0000256" key="4">
    <source>
        <dbReference type="ARBA" id="ARBA00022824"/>
    </source>
</evidence>
<feature type="compositionally biased region" description="Basic and acidic residues" evidence="9">
    <location>
        <begin position="678"/>
        <end position="687"/>
    </location>
</feature>
<keyword evidence="8" id="KW-0143">Chaperone</keyword>
<evidence type="ECO:0000256" key="10">
    <source>
        <dbReference type="SAM" id="Phobius"/>
    </source>
</evidence>
<dbReference type="GO" id="GO:0006620">
    <property type="term" value="P:post-translational protein targeting to endoplasmic reticulum membrane"/>
    <property type="evidence" value="ECO:0007669"/>
    <property type="project" value="TreeGrafter"/>
</dbReference>
<dbReference type="STRING" id="425265.A8Q342"/>